<dbReference type="EMBL" id="BA000048">
    <property type="protein sequence ID" value="BAJ50214.1"/>
    <property type="molecule type" value="Genomic_DNA"/>
</dbReference>
<keyword evidence="1" id="KW-0812">Transmembrane</keyword>
<feature type="transmembrane region" description="Helical" evidence="1">
    <location>
        <begin position="188"/>
        <end position="206"/>
    </location>
</feature>
<dbReference type="AlphaFoldDB" id="E6N2W0"/>
<feature type="transmembrane region" description="Helical" evidence="1">
    <location>
        <begin position="131"/>
        <end position="153"/>
    </location>
</feature>
<keyword evidence="1" id="KW-0472">Membrane</keyword>
<evidence type="ECO:0000313" key="2">
    <source>
        <dbReference type="EMBL" id="BAJ46666.1"/>
    </source>
</evidence>
<reference evidence="2 4" key="1">
    <citation type="journal article" date="2005" name="Environ. Microbiol.">
        <title>Genetic and functional properties of uncultivated thermophilic crenarchaeotes from a subsurface gold mine as revealed by analysis of genome fragments.</title>
        <authorList>
            <person name="Nunoura T."/>
            <person name="Hirayama H."/>
            <person name="Takami H."/>
            <person name="Oida H."/>
            <person name="Nishi S."/>
            <person name="Shimamura S."/>
            <person name="Suzuki Y."/>
            <person name="Inagaki F."/>
            <person name="Takai K."/>
            <person name="Nealson K.H."/>
            <person name="Horikoshi K."/>
        </authorList>
    </citation>
    <scope>NUCLEOTIDE SEQUENCE [LARGE SCALE GENOMIC DNA]</scope>
</reference>
<protein>
    <submittedName>
        <fullName evidence="2">Uncharacterized protein</fullName>
    </submittedName>
</protein>
<reference evidence="2" key="3">
    <citation type="journal article" date="2012" name="PLoS ONE">
        <title>A Deeply Branching Thermophilic Bacterium with an Ancient Acetyl-CoA Pathway Dominates a Subsurface Ecosystem.</title>
        <authorList>
            <person name="Takami H."/>
            <person name="Noguchi H."/>
            <person name="Takaki Y."/>
            <person name="Uchiyama I."/>
            <person name="Toyoda A."/>
            <person name="Nishi S."/>
            <person name="Chee G.-J."/>
            <person name="Arai W."/>
            <person name="Nunoura T."/>
            <person name="Itoh T."/>
            <person name="Hattori M."/>
            <person name="Takai K."/>
        </authorList>
    </citation>
    <scope>NUCLEOTIDE SEQUENCE</scope>
</reference>
<keyword evidence="1" id="KW-1133">Transmembrane helix</keyword>
<dbReference type="EMBL" id="AP011650">
    <property type="protein sequence ID" value="BAJ46666.1"/>
    <property type="molecule type" value="Genomic_DNA"/>
</dbReference>
<dbReference type="KEGG" id="csu:CSUB_C0353"/>
<accession>E6N2W0</accession>
<feature type="transmembrane region" description="Helical" evidence="1">
    <location>
        <begin position="159"/>
        <end position="176"/>
    </location>
</feature>
<name>E6N2W0_CALS0</name>
<proteinExistence type="predicted"/>
<evidence type="ECO:0000313" key="3">
    <source>
        <dbReference type="EMBL" id="BAJ50214.1"/>
    </source>
</evidence>
<dbReference type="Proteomes" id="UP000008120">
    <property type="component" value="Chromosome"/>
</dbReference>
<dbReference type="STRING" id="311458.CSUB_C0353"/>
<gene>
    <name evidence="3" type="ORF">CSUB_C0353</name>
    <name evidence="2" type="ORF">HGMM_F04H08C30</name>
</gene>
<feature type="transmembrane region" description="Helical" evidence="1">
    <location>
        <begin position="99"/>
        <end position="119"/>
    </location>
</feature>
<reference evidence="2 4" key="2">
    <citation type="journal article" date="2011" name="Nucleic Acids Res.">
        <title>Insights into the evolution of Archaea and eukaryotic protein modifier systems revealed by the genome of a novel archaeal group.</title>
        <authorList>
            <person name="Nunoura T."/>
            <person name="Takaki Y."/>
            <person name="Kakuta J."/>
            <person name="Nishi S."/>
            <person name="Sugahara J."/>
            <person name="Kazama H."/>
            <person name="Chee G."/>
            <person name="Hattori M."/>
            <person name="Kanai A."/>
            <person name="Atomi H."/>
            <person name="Takai K."/>
            <person name="Takami H."/>
        </authorList>
    </citation>
    <scope>NUCLEOTIDE SEQUENCE [LARGE SCALE GENOMIC DNA]</scope>
</reference>
<evidence type="ECO:0000313" key="4">
    <source>
        <dbReference type="Proteomes" id="UP000008120"/>
    </source>
</evidence>
<feature type="transmembrane region" description="Helical" evidence="1">
    <location>
        <begin position="48"/>
        <end position="68"/>
    </location>
</feature>
<evidence type="ECO:0000256" key="1">
    <source>
        <dbReference type="SAM" id="Phobius"/>
    </source>
</evidence>
<organism evidence="2 4">
    <name type="scientific">Caldiarchaeum subterraneum</name>
    <dbReference type="NCBI Taxonomy" id="311458"/>
    <lineage>
        <taxon>Archaea</taxon>
        <taxon>Nitrososphaerota</taxon>
        <taxon>Candidatus Caldarchaeales</taxon>
        <taxon>Candidatus Caldarchaeaceae</taxon>
        <taxon>Candidatus Caldarchaeum</taxon>
    </lineage>
</organism>
<dbReference type="BioCyc" id="CCAL311458:G131R-358-MONOMER"/>
<feature type="transmembrane region" description="Helical" evidence="1">
    <location>
        <begin position="212"/>
        <end position="232"/>
    </location>
</feature>
<sequence length="237" mass="25612">MMDKLLRAVALLPPVVLTLSVLSMLDVSNSFVFVGFFSLLFISATDRFKWAGIILVYVPAAYTVSLLLTGVVSPFLGLAAGYIVSAPAVFAISAYRSNLFTGLVGGYYASYVFALLLNNVTSSGVVRPERLFIMLVQNILGLFSTGTVNITPANPEPELIFTVLTALASFALLTSFAGNQLQKINEPFLKTLITSLALMSLSIFVGQHSPVLTPYFLLASFVLLTAALMLWLRTSHE</sequence>